<dbReference type="SUPFAM" id="SSF53474">
    <property type="entry name" value="alpha/beta-Hydrolases"/>
    <property type="match status" value="1"/>
</dbReference>
<evidence type="ECO:0000256" key="1">
    <source>
        <dbReference type="ARBA" id="ARBA00010088"/>
    </source>
</evidence>
<protein>
    <submittedName>
        <fullName evidence="4">Pimeloyl-ACP methyl ester carboxylesterase</fullName>
    </submittedName>
</protein>
<dbReference type="EMBL" id="FOES01000001">
    <property type="protein sequence ID" value="SEP60868.1"/>
    <property type="molecule type" value="Genomic_DNA"/>
</dbReference>
<dbReference type="GO" id="GO:0004177">
    <property type="term" value="F:aminopeptidase activity"/>
    <property type="evidence" value="ECO:0007669"/>
    <property type="project" value="UniProtKB-EC"/>
</dbReference>
<evidence type="ECO:0000259" key="3">
    <source>
        <dbReference type="Pfam" id="PF00561"/>
    </source>
</evidence>
<keyword evidence="2" id="KW-0378">Hydrolase</keyword>
<dbReference type="PANTHER" id="PTHR43329">
    <property type="entry name" value="EPOXIDE HYDROLASE"/>
    <property type="match status" value="1"/>
</dbReference>
<dbReference type="Pfam" id="PF00561">
    <property type="entry name" value="Abhydrolase_1"/>
    <property type="match status" value="1"/>
</dbReference>
<dbReference type="Gene3D" id="3.40.50.1820">
    <property type="entry name" value="alpha/beta hydrolase"/>
    <property type="match status" value="1"/>
</dbReference>
<reference evidence="4 5" key="1">
    <citation type="submission" date="2016-10" db="EMBL/GenBank/DDBJ databases">
        <authorList>
            <person name="de Groot N.N."/>
        </authorList>
    </citation>
    <scope>NUCLEOTIDE SEQUENCE [LARGE SCALE GENOMIC DNA]</scope>
    <source>
        <strain evidence="4 5">DSM 21633</strain>
    </source>
</reference>
<gene>
    <name evidence="4" type="ORF">SAMN05216362_101238</name>
</gene>
<accession>A0A1H8ZB81</accession>
<dbReference type="InterPro" id="IPR000073">
    <property type="entry name" value="AB_hydrolase_1"/>
</dbReference>
<dbReference type="STRING" id="571933.SAMN05216362_101238"/>
<name>A0A1H8ZB81_9BACI</name>
<feature type="domain" description="AB hydrolase-1" evidence="3">
    <location>
        <begin position="39"/>
        <end position="150"/>
    </location>
</feature>
<evidence type="ECO:0000256" key="2">
    <source>
        <dbReference type="ARBA" id="ARBA00022801"/>
    </source>
</evidence>
<dbReference type="InterPro" id="IPR029058">
    <property type="entry name" value="AB_hydrolase_fold"/>
</dbReference>
<proteinExistence type="inferred from homology"/>
<dbReference type="Proteomes" id="UP000199427">
    <property type="component" value="Unassembled WGS sequence"/>
</dbReference>
<evidence type="ECO:0000313" key="4">
    <source>
        <dbReference type="EMBL" id="SEP60868.1"/>
    </source>
</evidence>
<comment type="similarity">
    <text evidence="1">Belongs to the peptidase S33 family.</text>
</comment>
<organism evidence="4 5">
    <name type="scientific">Piscibacillus halophilus</name>
    <dbReference type="NCBI Taxonomy" id="571933"/>
    <lineage>
        <taxon>Bacteria</taxon>
        <taxon>Bacillati</taxon>
        <taxon>Bacillota</taxon>
        <taxon>Bacilli</taxon>
        <taxon>Bacillales</taxon>
        <taxon>Bacillaceae</taxon>
        <taxon>Piscibacillus</taxon>
    </lineage>
</organism>
<dbReference type="AlphaFoldDB" id="A0A1H8ZB81"/>
<keyword evidence="5" id="KW-1185">Reference proteome</keyword>
<evidence type="ECO:0000313" key="5">
    <source>
        <dbReference type="Proteomes" id="UP000199427"/>
    </source>
</evidence>
<dbReference type="GO" id="GO:0006508">
    <property type="term" value="P:proteolysis"/>
    <property type="evidence" value="ECO:0007669"/>
    <property type="project" value="InterPro"/>
</dbReference>
<dbReference type="PRINTS" id="PR00793">
    <property type="entry name" value="PROAMNOPTASE"/>
</dbReference>
<dbReference type="InterPro" id="IPR002410">
    <property type="entry name" value="Peptidase_S33"/>
</dbReference>
<sequence>MSGYTPLIKGKSSISVLESVTLGDLKQWILIRGEDISSPIVLCLHGGPGNAQIGWAPNFQSKLEKNFIVVNWDQRGAGLSYYDDLNKESMNIKQFIHDAYDLSKYLVQRFNKRKIFIVGHSWGTIIGMSLIQKYPELFHAYIGVGQSVHLQRGESLSYDFTLEQAKTNNIDEAIQELTEIGKPPYKDMIKGLSTQRKWLNYFGGVVANDRDFFSKLGDLIQERPEYNENDLKRLQEGNSFSLKTMWAEVLEVNLLKQIKDVKVPVYFLMGEFDYNTPNQLVKEFYKSLKAPYKEMVYFNGLSHNIPFEDPDLFHHTLYNISLQYNE</sequence>